<keyword evidence="1" id="KW-1133">Transmembrane helix</keyword>
<dbReference type="Gene3D" id="3.40.50.410">
    <property type="entry name" value="von Willebrand factor, type A domain"/>
    <property type="match status" value="1"/>
</dbReference>
<name>A0A369WTC3_9GAMM</name>
<dbReference type="InterPro" id="IPR002035">
    <property type="entry name" value="VWF_A"/>
</dbReference>
<keyword evidence="1" id="KW-0812">Transmembrane</keyword>
<organism evidence="3 4">
    <name type="scientific">Motiliproteus coralliicola</name>
    <dbReference type="NCBI Taxonomy" id="2283196"/>
    <lineage>
        <taxon>Bacteria</taxon>
        <taxon>Pseudomonadati</taxon>
        <taxon>Pseudomonadota</taxon>
        <taxon>Gammaproteobacteria</taxon>
        <taxon>Oceanospirillales</taxon>
        <taxon>Oceanospirillaceae</taxon>
        <taxon>Motiliproteus</taxon>
    </lineage>
</organism>
<reference evidence="3 4" key="1">
    <citation type="submission" date="2018-07" db="EMBL/GenBank/DDBJ databases">
        <title>Motiliproteus coralliicola sp. nov., a bacterium isolated from Coral.</title>
        <authorList>
            <person name="Wang G."/>
        </authorList>
    </citation>
    <scope>NUCLEOTIDE SEQUENCE [LARGE SCALE GENOMIC DNA]</scope>
    <source>
        <strain evidence="3 4">C34</strain>
    </source>
</reference>
<evidence type="ECO:0000313" key="4">
    <source>
        <dbReference type="Proteomes" id="UP000253769"/>
    </source>
</evidence>
<feature type="transmembrane region" description="Helical" evidence="1">
    <location>
        <begin position="283"/>
        <end position="299"/>
    </location>
</feature>
<feature type="transmembrane region" description="Helical" evidence="1">
    <location>
        <begin position="70"/>
        <end position="90"/>
    </location>
</feature>
<dbReference type="PANTHER" id="PTHR22550">
    <property type="entry name" value="SPORE GERMINATION PROTEIN"/>
    <property type="match status" value="1"/>
</dbReference>
<dbReference type="AlphaFoldDB" id="A0A369WTC3"/>
<keyword evidence="4" id="KW-1185">Reference proteome</keyword>
<dbReference type="Pfam" id="PF13519">
    <property type="entry name" value="VWA_2"/>
    <property type="match status" value="1"/>
</dbReference>
<dbReference type="InterPro" id="IPR050768">
    <property type="entry name" value="UPF0353/GerABKA_families"/>
</dbReference>
<dbReference type="SUPFAM" id="SSF53300">
    <property type="entry name" value="vWA-like"/>
    <property type="match status" value="1"/>
</dbReference>
<feature type="transmembrane region" description="Helical" evidence="1">
    <location>
        <begin position="20"/>
        <end position="37"/>
    </location>
</feature>
<dbReference type="EMBL" id="QQOH01000001">
    <property type="protein sequence ID" value="RDE24393.1"/>
    <property type="molecule type" value="Genomic_DNA"/>
</dbReference>
<feature type="domain" description="VWFA" evidence="2">
    <location>
        <begin position="103"/>
        <end position="192"/>
    </location>
</feature>
<proteinExistence type="predicted"/>
<comment type="caution">
    <text evidence="3">The sequence shown here is derived from an EMBL/GenBank/DDBJ whole genome shotgun (WGS) entry which is preliminary data.</text>
</comment>
<dbReference type="OrthoDB" id="9807628at2"/>
<dbReference type="InterPro" id="IPR036465">
    <property type="entry name" value="vWFA_dom_sf"/>
</dbReference>
<dbReference type="RefSeq" id="WP_114693980.1">
    <property type="nucleotide sequence ID" value="NZ_QQOH01000001.1"/>
</dbReference>
<gene>
    <name evidence="3" type="ORF">DV711_02050</name>
</gene>
<evidence type="ECO:0000259" key="2">
    <source>
        <dbReference type="Pfam" id="PF13519"/>
    </source>
</evidence>
<evidence type="ECO:0000313" key="3">
    <source>
        <dbReference type="EMBL" id="RDE24393.1"/>
    </source>
</evidence>
<protein>
    <submittedName>
        <fullName evidence="3">VWA domain-containing protein</fullName>
    </submittedName>
</protein>
<sequence>MGIELASISLCAGPLCLGRPGWLLALLPGFWLLLRYWRQQRRADAWRELISARLLPHLLRTDSRRSRRPLLLALASLLSVVLALAGPRWMPASDHTEAELPPLVILLDLSAAMQSGDNPNTPLARARLKLRDLLQSRAGAATALLVFAGSAHTVVPLTEDVETLDWYLQELGPSLMPRPGYDPSQALTLVEQLGVPPETALLLVSDQLQADEALRTQLQRAGRSLVVLRLDAMQAVSRAMPWSRVKEVAATLDNRDLEQVQGYLNQYQWRHSAVDPSASGYDLGYPLVFLVALVMLGWFRPGMVMRWR</sequence>
<evidence type="ECO:0000256" key="1">
    <source>
        <dbReference type="SAM" id="Phobius"/>
    </source>
</evidence>
<accession>A0A369WTC3</accession>
<dbReference type="Proteomes" id="UP000253769">
    <property type="component" value="Unassembled WGS sequence"/>
</dbReference>
<keyword evidence="1" id="KW-0472">Membrane</keyword>
<dbReference type="PANTHER" id="PTHR22550:SF14">
    <property type="entry name" value="VWFA DOMAIN-CONTAINING PROTEIN"/>
    <property type="match status" value="1"/>
</dbReference>